<dbReference type="EMBL" id="JAIWYP010000011">
    <property type="protein sequence ID" value="KAH3739850.1"/>
    <property type="molecule type" value="Genomic_DNA"/>
</dbReference>
<reference evidence="1" key="1">
    <citation type="journal article" date="2019" name="bioRxiv">
        <title>The Genome of the Zebra Mussel, Dreissena polymorpha: A Resource for Invasive Species Research.</title>
        <authorList>
            <person name="McCartney M.A."/>
            <person name="Auch B."/>
            <person name="Kono T."/>
            <person name="Mallez S."/>
            <person name="Zhang Y."/>
            <person name="Obille A."/>
            <person name="Becker A."/>
            <person name="Abrahante J.E."/>
            <person name="Garbe J."/>
            <person name="Badalamenti J.P."/>
            <person name="Herman A."/>
            <person name="Mangelson H."/>
            <person name="Liachko I."/>
            <person name="Sullivan S."/>
            <person name="Sone E.D."/>
            <person name="Koren S."/>
            <person name="Silverstein K.A.T."/>
            <person name="Beckman K.B."/>
            <person name="Gohl D.M."/>
        </authorList>
    </citation>
    <scope>NUCLEOTIDE SEQUENCE</scope>
    <source>
        <strain evidence="1">Duluth1</strain>
        <tissue evidence="1">Whole animal</tissue>
    </source>
</reference>
<reference evidence="1" key="2">
    <citation type="submission" date="2020-11" db="EMBL/GenBank/DDBJ databases">
        <authorList>
            <person name="McCartney M.A."/>
            <person name="Auch B."/>
            <person name="Kono T."/>
            <person name="Mallez S."/>
            <person name="Becker A."/>
            <person name="Gohl D.M."/>
            <person name="Silverstein K.A.T."/>
            <person name="Koren S."/>
            <person name="Bechman K.B."/>
            <person name="Herman A."/>
            <person name="Abrahante J.E."/>
            <person name="Garbe J."/>
        </authorList>
    </citation>
    <scope>NUCLEOTIDE SEQUENCE</scope>
    <source>
        <strain evidence="1">Duluth1</strain>
        <tissue evidence="1">Whole animal</tissue>
    </source>
</reference>
<comment type="caution">
    <text evidence="1">The sequence shown here is derived from an EMBL/GenBank/DDBJ whole genome shotgun (WGS) entry which is preliminary data.</text>
</comment>
<keyword evidence="2" id="KW-1185">Reference proteome</keyword>
<dbReference type="Proteomes" id="UP000828390">
    <property type="component" value="Unassembled WGS sequence"/>
</dbReference>
<gene>
    <name evidence="1" type="ORF">DPMN_046540</name>
</gene>
<evidence type="ECO:0000313" key="2">
    <source>
        <dbReference type="Proteomes" id="UP000828390"/>
    </source>
</evidence>
<proteinExistence type="predicted"/>
<dbReference type="AlphaFoldDB" id="A0A9D4D7Z4"/>
<organism evidence="1 2">
    <name type="scientific">Dreissena polymorpha</name>
    <name type="common">Zebra mussel</name>
    <name type="synonym">Mytilus polymorpha</name>
    <dbReference type="NCBI Taxonomy" id="45954"/>
    <lineage>
        <taxon>Eukaryota</taxon>
        <taxon>Metazoa</taxon>
        <taxon>Spiralia</taxon>
        <taxon>Lophotrochozoa</taxon>
        <taxon>Mollusca</taxon>
        <taxon>Bivalvia</taxon>
        <taxon>Autobranchia</taxon>
        <taxon>Heteroconchia</taxon>
        <taxon>Euheterodonta</taxon>
        <taxon>Imparidentia</taxon>
        <taxon>Neoheterodontei</taxon>
        <taxon>Myida</taxon>
        <taxon>Dreissenoidea</taxon>
        <taxon>Dreissenidae</taxon>
        <taxon>Dreissena</taxon>
    </lineage>
</organism>
<accession>A0A9D4D7Z4</accession>
<protein>
    <submittedName>
        <fullName evidence="1">Uncharacterized protein</fullName>
    </submittedName>
</protein>
<evidence type="ECO:0000313" key="1">
    <source>
        <dbReference type="EMBL" id="KAH3739850.1"/>
    </source>
</evidence>
<name>A0A9D4D7Z4_DREPO</name>
<sequence>MTCRIAHGRQLKGAFEVIIRVRKGCLLSPFLLLLAIGWEMNTSQITSRTEHSGHSGKTSTVSMIWLFSP</sequence>